<dbReference type="PANTHER" id="PTHR31118">
    <property type="entry name" value="CYCLASE-LIKE PROTEIN 2"/>
    <property type="match status" value="1"/>
</dbReference>
<dbReference type="AlphaFoldDB" id="A0A1C7EIX4"/>
<dbReference type="KEGG" id="pdg:BCM40_11330"/>
<dbReference type="InterPro" id="IPR037175">
    <property type="entry name" value="KFase_sf"/>
</dbReference>
<comment type="pathway">
    <text evidence="11">Amino-acid degradation; L-tryptophan degradation via kynurenine pathway; L-kynurenine from L-tryptophan: step 2/2.</text>
</comment>
<evidence type="ECO:0000256" key="3">
    <source>
        <dbReference type="ARBA" id="ARBA00011738"/>
    </source>
</evidence>
<evidence type="ECO:0000256" key="8">
    <source>
        <dbReference type="ARBA" id="ARBA00022833"/>
    </source>
</evidence>
<protein>
    <recommendedName>
        <fullName evidence="5">Kynurenine formamidase</fullName>
        <ecNumber evidence="4">3.5.1.9</ecNumber>
    </recommendedName>
</protein>
<dbReference type="InterPro" id="IPR007325">
    <property type="entry name" value="KFase/CYL"/>
</dbReference>
<evidence type="ECO:0000313" key="13">
    <source>
        <dbReference type="Proteomes" id="UP000092495"/>
    </source>
</evidence>
<evidence type="ECO:0000256" key="7">
    <source>
        <dbReference type="ARBA" id="ARBA00022801"/>
    </source>
</evidence>
<dbReference type="EMBL" id="CP016543">
    <property type="protein sequence ID" value="ANU23924.1"/>
    <property type="molecule type" value="Genomic_DNA"/>
</dbReference>
<dbReference type="Pfam" id="PF04199">
    <property type="entry name" value="Cyclase"/>
    <property type="match status" value="1"/>
</dbReference>
<dbReference type="PANTHER" id="PTHR31118:SF32">
    <property type="entry name" value="KYNURENINE FORMAMIDASE"/>
    <property type="match status" value="1"/>
</dbReference>
<dbReference type="SUPFAM" id="SSF102198">
    <property type="entry name" value="Putative cyclase"/>
    <property type="match status" value="1"/>
</dbReference>
<keyword evidence="9" id="KW-0823">Tryptophan catabolism</keyword>
<dbReference type="GO" id="GO:0046872">
    <property type="term" value="F:metal ion binding"/>
    <property type="evidence" value="ECO:0007669"/>
    <property type="project" value="UniProtKB-KW"/>
</dbReference>
<comment type="catalytic activity">
    <reaction evidence="10">
        <text>N-formyl-L-kynurenine + H2O = L-kynurenine + formate + H(+)</text>
        <dbReference type="Rhea" id="RHEA:13009"/>
        <dbReference type="ChEBI" id="CHEBI:15377"/>
        <dbReference type="ChEBI" id="CHEBI:15378"/>
        <dbReference type="ChEBI" id="CHEBI:15740"/>
        <dbReference type="ChEBI" id="CHEBI:57959"/>
        <dbReference type="ChEBI" id="CHEBI:58629"/>
        <dbReference type="EC" id="3.5.1.9"/>
    </reaction>
</comment>
<dbReference type="EC" id="3.5.1.9" evidence="4"/>
<dbReference type="Gene3D" id="3.50.30.50">
    <property type="entry name" value="Putative cyclase"/>
    <property type="match status" value="1"/>
</dbReference>
<dbReference type="STRING" id="414778.BCM40_11330"/>
<dbReference type="Proteomes" id="UP000092495">
    <property type="component" value="Chromosome"/>
</dbReference>
<evidence type="ECO:0000256" key="2">
    <source>
        <dbReference type="ARBA" id="ARBA00002204"/>
    </source>
</evidence>
<name>A0A1C7EIX4_9BACL</name>
<proteinExistence type="predicted"/>
<keyword evidence="13" id="KW-1185">Reference proteome</keyword>
<dbReference type="RefSeq" id="WP_065526903.1">
    <property type="nucleotide sequence ID" value="NZ_CP016543.2"/>
</dbReference>
<gene>
    <name evidence="12" type="ORF">BCM40_11330</name>
</gene>
<accession>A0A1C7EIX4</accession>
<organism evidence="12 13">
    <name type="scientific">Planococcus donghaensis</name>
    <dbReference type="NCBI Taxonomy" id="414778"/>
    <lineage>
        <taxon>Bacteria</taxon>
        <taxon>Bacillati</taxon>
        <taxon>Bacillota</taxon>
        <taxon>Bacilli</taxon>
        <taxon>Bacillales</taxon>
        <taxon>Caryophanaceae</taxon>
        <taxon>Planococcus</taxon>
    </lineage>
</organism>
<dbReference type="GO" id="GO:0004061">
    <property type="term" value="F:arylformamidase activity"/>
    <property type="evidence" value="ECO:0007669"/>
    <property type="project" value="UniProtKB-EC"/>
</dbReference>
<comment type="subunit">
    <text evidence="3">Homodimer.</text>
</comment>
<evidence type="ECO:0000256" key="11">
    <source>
        <dbReference type="ARBA" id="ARBA00060547"/>
    </source>
</evidence>
<dbReference type="FunFam" id="3.50.30.50:FF:000001">
    <property type="entry name" value="Kynurenine formamidase"/>
    <property type="match status" value="1"/>
</dbReference>
<reference evidence="12" key="1">
    <citation type="submission" date="2016-10" db="EMBL/GenBank/DDBJ databases">
        <authorList>
            <person name="See-Too W.S."/>
        </authorList>
    </citation>
    <scope>NUCLEOTIDE SEQUENCE</scope>
    <source>
        <strain evidence="12">DSM 22276</strain>
    </source>
</reference>
<evidence type="ECO:0000256" key="10">
    <source>
        <dbReference type="ARBA" id="ARBA00048496"/>
    </source>
</evidence>
<comment type="cofactor">
    <cofactor evidence="1">
        <name>Zn(2+)</name>
        <dbReference type="ChEBI" id="CHEBI:29105"/>
    </cofactor>
</comment>
<keyword evidence="7" id="KW-0378">Hydrolase</keyword>
<keyword evidence="8" id="KW-0862">Zinc</keyword>
<evidence type="ECO:0000256" key="9">
    <source>
        <dbReference type="ARBA" id="ARBA00023079"/>
    </source>
</evidence>
<dbReference type="GO" id="GO:0019441">
    <property type="term" value="P:L-tryptophan catabolic process to kynurenine"/>
    <property type="evidence" value="ECO:0007669"/>
    <property type="project" value="InterPro"/>
</dbReference>
<keyword evidence="6" id="KW-0479">Metal-binding</keyword>
<sequence>MTKKIIDISMELNDRTPEWPGDTPFSYELSVTKEQSGSVNIGKLQTSTHIGTHIDAPFHYNEQGLKTHELPLDVYLTQAQVMDVSGLEKINLSDLKPLEKNVEAVLLKTTSWQDRDQFPGKWPVFDESIAKWMAENGVSLLGVDVPSVDPEMSKDLPMHQAMNQQQRFILEGIVLDKVSEGVYQLVALPLKIKGGEGSPVRAILYTDTDQN</sequence>
<evidence type="ECO:0000256" key="5">
    <source>
        <dbReference type="ARBA" id="ARBA00014889"/>
    </source>
</evidence>
<evidence type="ECO:0000256" key="4">
    <source>
        <dbReference type="ARBA" id="ARBA00012930"/>
    </source>
</evidence>
<evidence type="ECO:0000256" key="6">
    <source>
        <dbReference type="ARBA" id="ARBA00022723"/>
    </source>
</evidence>
<dbReference type="OrthoDB" id="9796085at2"/>
<comment type="function">
    <text evidence="2">Catalyzes the hydrolysis of N-formyl-L-kynurenine to L-kynurenine, the second step in the kynurenine pathway of tryptophan degradation.</text>
</comment>
<evidence type="ECO:0000256" key="1">
    <source>
        <dbReference type="ARBA" id="ARBA00001947"/>
    </source>
</evidence>
<evidence type="ECO:0000313" key="12">
    <source>
        <dbReference type="EMBL" id="ANU23924.1"/>
    </source>
</evidence>